<dbReference type="Proteomes" id="UP000659388">
    <property type="component" value="Unassembled WGS sequence"/>
</dbReference>
<feature type="domain" description="Phospholipase/carboxylesterase/thioesterase" evidence="1">
    <location>
        <begin position="22"/>
        <end position="183"/>
    </location>
</feature>
<sequence length="214" mass="24386">MKQQSIKFGFQARYFQLGELNEHTQNIVFVLHGYGQQAKYFIRKFEVLKNENTCVIAPEGLSRFYLKGFSGRVGATWMTKEERLTDIANYVNYLNSIYSNVLACCSSSNQMNVTLLGFSQGAATVSRWAVNGFISFNRLILWAGIFPPDMDFEKAANIVESKEIHYVYGTQDPFITPERLSEMNLLSSKMQVSPIITTFSGVHDIDQTVLRELF</sequence>
<keyword evidence="3" id="KW-1185">Reference proteome</keyword>
<dbReference type="RefSeq" id="WP_202244263.1">
    <property type="nucleotide sequence ID" value="NZ_JAESIY010000005.1"/>
</dbReference>
<gene>
    <name evidence="2" type="ORF">JL102_10025</name>
</gene>
<evidence type="ECO:0000313" key="2">
    <source>
        <dbReference type="EMBL" id="MBL3656468.1"/>
    </source>
</evidence>
<name>A0A937JYI8_9BACT</name>
<dbReference type="Pfam" id="PF02230">
    <property type="entry name" value="Abhydrolase_2"/>
    <property type="match status" value="1"/>
</dbReference>
<accession>A0A937JYI8</accession>
<dbReference type="Gene3D" id="3.40.50.1820">
    <property type="entry name" value="alpha/beta hydrolase"/>
    <property type="match status" value="1"/>
</dbReference>
<dbReference type="SUPFAM" id="SSF53474">
    <property type="entry name" value="alpha/beta-Hydrolases"/>
    <property type="match status" value="1"/>
</dbReference>
<reference evidence="2" key="1">
    <citation type="submission" date="2021-01" db="EMBL/GenBank/DDBJ databases">
        <title>Fulvivirga kasyanovii gen. nov., sp nov., a novel member of the phylum Bacteroidetes isolated from seawater in a mussel farm.</title>
        <authorList>
            <person name="Zhao L.-H."/>
            <person name="Wang Z.-J."/>
        </authorList>
    </citation>
    <scope>NUCLEOTIDE SEQUENCE</scope>
    <source>
        <strain evidence="2">2943</strain>
    </source>
</reference>
<comment type="caution">
    <text evidence="2">The sequence shown here is derived from an EMBL/GenBank/DDBJ whole genome shotgun (WGS) entry which is preliminary data.</text>
</comment>
<dbReference type="EMBL" id="JAESIY010000005">
    <property type="protein sequence ID" value="MBL3656468.1"/>
    <property type="molecule type" value="Genomic_DNA"/>
</dbReference>
<protein>
    <submittedName>
        <fullName evidence="2">Alpha/beta hydrolase</fullName>
    </submittedName>
</protein>
<dbReference type="InterPro" id="IPR029058">
    <property type="entry name" value="AB_hydrolase_fold"/>
</dbReference>
<evidence type="ECO:0000313" key="3">
    <source>
        <dbReference type="Proteomes" id="UP000659388"/>
    </source>
</evidence>
<keyword evidence="2" id="KW-0378">Hydrolase</keyword>
<dbReference type="InterPro" id="IPR003140">
    <property type="entry name" value="PLipase/COase/thioEstase"/>
</dbReference>
<evidence type="ECO:0000259" key="1">
    <source>
        <dbReference type="Pfam" id="PF02230"/>
    </source>
</evidence>
<dbReference type="GO" id="GO:0016787">
    <property type="term" value="F:hydrolase activity"/>
    <property type="evidence" value="ECO:0007669"/>
    <property type="project" value="UniProtKB-KW"/>
</dbReference>
<dbReference type="AlphaFoldDB" id="A0A937JYI8"/>
<organism evidence="2 3">
    <name type="scientific">Fulvivirga sediminis</name>
    <dbReference type="NCBI Taxonomy" id="2803949"/>
    <lineage>
        <taxon>Bacteria</taxon>
        <taxon>Pseudomonadati</taxon>
        <taxon>Bacteroidota</taxon>
        <taxon>Cytophagia</taxon>
        <taxon>Cytophagales</taxon>
        <taxon>Fulvivirgaceae</taxon>
        <taxon>Fulvivirga</taxon>
    </lineage>
</organism>
<proteinExistence type="predicted"/>